<sequence>MKTVILAVAIRILIPIFIIFSVYTLFRGHNHPGGGFIGGLIGAIAFVFHTMTHGPQQTVDTFLKINLYGYPRQPNQSRSLYLMRMMRVNVWRRRKMAHHPEIKERMIRVEPIYIIATGLLLAAGSGVVGLVFGQPFMHAYWADFYIPIIGKPGTPILFDIGVYLLVIGVVLKITFVMSEE</sequence>
<keyword evidence="4 7" id="KW-0812">Transmembrane</keyword>
<evidence type="ECO:0000256" key="2">
    <source>
        <dbReference type="ARBA" id="ARBA00009425"/>
    </source>
</evidence>
<dbReference type="InterPro" id="IPR007182">
    <property type="entry name" value="MnhB"/>
</dbReference>
<evidence type="ECO:0000256" key="4">
    <source>
        <dbReference type="ARBA" id="ARBA00022692"/>
    </source>
</evidence>
<reference evidence="10" key="1">
    <citation type="submission" date="2017-01" db="EMBL/GenBank/DDBJ databases">
        <authorList>
            <person name="Varghese N."/>
            <person name="Submissions S."/>
        </authorList>
    </citation>
    <scope>NUCLEOTIDE SEQUENCE [LARGE SCALE GENOMIC DNA]</scope>
    <source>
        <strain evidence="10">DM9</strain>
    </source>
</reference>
<name>A0A1N6WQU3_9BACT</name>
<comment type="similarity">
    <text evidence="2">Belongs to the CPA3 antiporters (TC 2.A.63) subunit B family.</text>
</comment>
<evidence type="ECO:0000256" key="7">
    <source>
        <dbReference type="SAM" id="Phobius"/>
    </source>
</evidence>
<evidence type="ECO:0000256" key="6">
    <source>
        <dbReference type="ARBA" id="ARBA00023136"/>
    </source>
</evidence>
<evidence type="ECO:0000313" key="9">
    <source>
        <dbReference type="EMBL" id="SIQ92474.1"/>
    </source>
</evidence>
<dbReference type="InterPro" id="IPR050622">
    <property type="entry name" value="CPA3_antiporter_subunitB"/>
</dbReference>
<feature type="domain" description="Na+/H+ antiporter MnhB subunit-related protein" evidence="8">
    <location>
        <begin position="5"/>
        <end position="67"/>
    </location>
</feature>
<dbReference type="RefSeq" id="WP_007661045.1">
    <property type="nucleotide sequence ID" value="NZ_FTNM01000002.1"/>
</dbReference>
<evidence type="ECO:0000259" key="8">
    <source>
        <dbReference type="Pfam" id="PF04039"/>
    </source>
</evidence>
<dbReference type="STRING" id="1077936.SAMN05421545_1705"/>
<comment type="subcellular location">
    <subcellularLocation>
        <location evidence="1">Cell membrane</location>
        <topology evidence="1">Multi-pass membrane protein</topology>
    </subcellularLocation>
</comment>
<keyword evidence="5 7" id="KW-1133">Transmembrane helix</keyword>
<dbReference type="Proteomes" id="UP000185924">
    <property type="component" value="Unassembled WGS sequence"/>
</dbReference>
<evidence type="ECO:0000313" key="10">
    <source>
        <dbReference type="Proteomes" id="UP000185924"/>
    </source>
</evidence>
<keyword evidence="3" id="KW-1003">Cell membrane</keyword>
<dbReference type="AlphaFoldDB" id="A0A1N6WQU3"/>
<dbReference type="Pfam" id="PF04039">
    <property type="entry name" value="MnhB"/>
    <property type="match status" value="2"/>
</dbReference>
<protein>
    <submittedName>
        <fullName evidence="9">Multicomponent Na+:H+ antiporter subunit B</fullName>
    </submittedName>
</protein>
<feature type="transmembrane region" description="Helical" evidence="7">
    <location>
        <begin position="156"/>
        <end position="177"/>
    </location>
</feature>
<evidence type="ECO:0000256" key="3">
    <source>
        <dbReference type="ARBA" id="ARBA00022475"/>
    </source>
</evidence>
<evidence type="ECO:0000256" key="5">
    <source>
        <dbReference type="ARBA" id="ARBA00022989"/>
    </source>
</evidence>
<dbReference type="GO" id="GO:0005886">
    <property type="term" value="C:plasma membrane"/>
    <property type="evidence" value="ECO:0007669"/>
    <property type="project" value="UniProtKB-SubCell"/>
</dbReference>
<evidence type="ECO:0000256" key="1">
    <source>
        <dbReference type="ARBA" id="ARBA00004651"/>
    </source>
</evidence>
<dbReference type="OrthoDB" id="9798859at2"/>
<keyword evidence="6 7" id="KW-0472">Membrane</keyword>
<keyword evidence="10" id="KW-1185">Reference proteome</keyword>
<feature type="domain" description="Na+/H+ antiporter MnhB subunit-related protein" evidence="8">
    <location>
        <begin position="96"/>
        <end position="171"/>
    </location>
</feature>
<feature type="transmembrane region" description="Helical" evidence="7">
    <location>
        <begin position="112"/>
        <end position="136"/>
    </location>
</feature>
<dbReference type="PANTHER" id="PTHR33932">
    <property type="entry name" value="NA(+)/H(+) ANTIPORTER SUBUNIT B"/>
    <property type="match status" value="1"/>
</dbReference>
<proteinExistence type="inferred from homology"/>
<dbReference type="PANTHER" id="PTHR33932:SF4">
    <property type="entry name" value="NA(+)_H(+) ANTIPORTER SUBUNIT B"/>
    <property type="match status" value="1"/>
</dbReference>
<dbReference type="EMBL" id="FTNM01000002">
    <property type="protein sequence ID" value="SIQ92474.1"/>
    <property type="molecule type" value="Genomic_DNA"/>
</dbReference>
<organism evidence="9 10">
    <name type="scientific">Pontibacter lucknowensis</name>
    <dbReference type="NCBI Taxonomy" id="1077936"/>
    <lineage>
        <taxon>Bacteria</taxon>
        <taxon>Pseudomonadati</taxon>
        <taxon>Bacteroidota</taxon>
        <taxon>Cytophagia</taxon>
        <taxon>Cytophagales</taxon>
        <taxon>Hymenobacteraceae</taxon>
        <taxon>Pontibacter</taxon>
    </lineage>
</organism>
<feature type="transmembrane region" description="Helical" evidence="7">
    <location>
        <begin position="5"/>
        <end position="26"/>
    </location>
</feature>
<accession>A0A1N6WQU3</accession>
<feature type="transmembrane region" description="Helical" evidence="7">
    <location>
        <begin position="32"/>
        <end position="48"/>
    </location>
</feature>
<gene>
    <name evidence="9" type="ORF">SAMN05421545_1705</name>
</gene>